<dbReference type="InterPro" id="IPR029025">
    <property type="entry name" value="T3SS_substrate_exporter_C"/>
</dbReference>
<keyword evidence="2" id="KW-0812">Transmembrane</keyword>
<keyword evidence="4" id="KW-1185">Reference proteome</keyword>
<dbReference type="Pfam" id="PF01312">
    <property type="entry name" value="Bac_export_2"/>
    <property type="match status" value="1"/>
</dbReference>
<sequence>MSEQDFDRSEKATPYKLQKAKEKGQVAKSPEVVSVAVFFVVVIFFHWRGLDGIRDLFKLNLNLLAQLGQGDASTMNYWRLLRTVLLDGLYLLLPFFLAIMLAAIISNLAQTGVILSTEPVKPDFNRLNPVNGIKKFFSMRSLFDLFRTCFKLILLSLVAYLALKQIAPHLFHTAMLPPLEMIKNMQLDLVSLGFKMTLVLALLAFLDVMFVHREFAKKMRMSKRDVKDEAKNRDGDPRIRSRLRELRREMLKRSLAAAKTKNADVLITNPTHLAIALRYEHGKMESPQLLAKGAGSLAQSMRKMAVRHHIPVVQNKALARQLFREVDFDQHVPTHLYADVAKIMIWVFAMRKNREARAAGEAV</sequence>
<dbReference type="EMBL" id="JACOFX010000024">
    <property type="protein sequence ID" value="MBC3911136.1"/>
    <property type="molecule type" value="Genomic_DNA"/>
</dbReference>
<feature type="transmembrane region" description="Helical" evidence="2">
    <location>
        <begin position="88"/>
        <end position="109"/>
    </location>
</feature>
<gene>
    <name evidence="3" type="ORF">H8L47_26535</name>
</gene>
<dbReference type="PANTHER" id="PTHR30531:SF12">
    <property type="entry name" value="FLAGELLAR BIOSYNTHETIC PROTEIN FLHB"/>
    <property type="match status" value="1"/>
</dbReference>
<comment type="similarity">
    <text evidence="1">Belongs to the type III secretion exporter family.</text>
</comment>
<reference evidence="3 4" key="1">
    <citation type="submission" date="2020-08" db="EMBL/GenBank/DDBJ databases">
        <title>Novel species isolated from subtropical streams in China.</title>
        <authorList>
            <person name="Lu H."/>
        </authorList>
    </citation>
    <scope>NUCLEOTIDE SEQUENCE [LARGE SCALE GENOMIC DNA]</scope>
    <source>
        <strain evidence="3 4">NL8W</strain>
    </source>
</reference>
<name>A0ABR6ZHC7_9BURK</name>
<dbReference type="SUPFAM" id="SSF160544">
    <property type="entry name" value="EscU C-terminal domain-like"/>
    <property type="match status" value="1"/>
</dbReference>
<dbReference type="Gene3D" id="6.10.250.2080">
    <property type="match status" value="1"/>
</dbReference>
<evidence type="ECO:0000256" key="2">
    <source>
        <dbReference type="SAM" id="Phobius"/>
    </source>
</evidence>
<accession>A0ABR6ZHC7</accession>
<evidence type="ECO:0000313" key="4">
    <source>
        <dbReference type="Proteomes" id="UP000646911"/>
    </source>
</evidence>
<dbReference type="PANTHER" id="PTHR30531">
    <property type="entry name" value="FLAGELLAR BIOSYNTHETIC PROTEIN FLHB"/>
    <property type="match status" value="1"/>
</dbReference>
<dbReference type="PRINTS" id="PR00950">
    <property type="entry name" value="TYPE3IMSPROT"/>
</dbReference>
<feature type="transmembrane region" description="Helical" evidence="2">
    <location>
        <begin position="32"/>
        <end position="50"/>
    </location>
</feature>
<dbReference type="Proteomes" id="UP000646911">
    <property type="component" value="Unassembled WGS sequence"/>
</dbReference>
<feature type="transmembrane region" description="Helical" evidence="2">
    <location>
        <begin position="145"/>
        <end position="163"/>
    </location>
</feature>
<dbReference type="InterPro" id="IPR006135">
    <property type="entry name" value="T3SS_substrate_exporter"/>
</dbReference>
<dbReference type="RefSeq" id="WP_186956846.1">
    <property type="nucleotide sequence ID" value="NZ_JACOFX010000024.1"/>
</dbReference>
<keyword evidence="2" id="KW-0472">Membrane</keyword>
<feature type="transmembrane region" description="Helical" evidence="2">
    <location>
        <begin position="189"/>
        <end position="211"/>
    </location>
</feature>
<evidence type="ECO:0000256" key="1">
    <source>
        <dbReference type="ARBA" id="ARBA00010690"/>
    </source>
</evidence>
<proteinExistence type="inferred from homology"/>
<comment type="caution">
    <text evidence="3">The sequence shown here is derived from an EMBL/GenBank/DDBJ whole genome shotgun (WGS) entry which is preliminary data.</text>
</comment>
<keyword evidence="2" id="KW-1133">Transmembrane helix</keyword>
<protein>
    <submittedName>
        <fullName evidence="3">EscU/YscU/HrcU family type III secretion system export apparatus switch protein</fullName>
    </submittedName>
</protein>
<dbReference type="Gene3D" id="3.40.1690.10">
    <property type="entry name" value="secretion proteins EscU"/>
    <property type="match status" value="1"/>
</dbReference>
<evidence type="ECO:0000313" key="3">
    <source>
        <dbReference type="EMBL" id="MBC3911136.1"/>
    </source>
</evidence>
<organism evidence="3 4">
    <name type="scientific">Undibacterium umbellatum</name>
    <dbReference type="NCBI Taxonomy" id="2762300"/>
    <lineage>
        <taxon>Bacteria</taxon>
        <taxon>Pseudomonadati</taxon>
        <taxon>Pseudomonadota</taxon>
        <taxon>Betaproteobacteria</taxon>
        <taxon>Burkholderiales</taxon>
        <taxon>Oxalobacteraceae</taxon>
        <taxon>Undibacterium</taxon>
    </lineage>
</organism>